<evidence type="ECO:0000313" key="3">
    <source>
        <dbReference type="Proteomes" id="UP000759131"/>
    </source>
</evidence>
<keyword evidence="3" id="KW-1185">Reference proteome</keyword>
<gene>
    <name evidence="2" type="ORF">OSB1V03_LOCUS16904</name>
</gene>
<dbReference type="AlphaFoldDB" id="A0A7R9L900"/>
<dbReference type="EMBL" id="CAJPIZ010019501">
    <property type="protein sequence ID" value="CAG2116949.1"/>
    <property type="molecule type" value="Genomic_DNA"/>
</dbReference>
<reference evidence="2" key="1">
    <citation type="submission" date="2020-11" db="EMBL/GenBank/DDBJ databases">
        <authorList>
            <person name="Tran Van P."/>
        </authorList>
    </citation>
    <scope>NUCLEOTIDE SEQUENCE</scope>
</reference>
<accession>A0A7R9L900</accession>
<keyword evidence="1" id="KW-0732">Signal</keyword>
<feature type="chain" id="PRO_5036211166" evidence="1">
    <location>
        <begin position="25"/>
        <end position="111"/>
    </location>
</feature>
<dbReference type="EMBL" id="OC874076">
    <property type="protein sequence ID" value="CAD7637240.1"/>
    <property type="molecule type" value="Genomic_DNA"/>
</dbReference>
<sequence length="111" mass="12549">MAYFYTNMFIMVIVLSTCMLTVWTQSPQTPAQCRDLCSRAFCMSGPERQVCQRIRGATFLAYNPDKCQCCQQCVKYRSEGQDCRADNSLARVVCAQGLFCDQGTRCVATRV</sequence>
<evidence type="ECO:0000256" key="1">
    <source>
        <dbReference type="SAM" id="SignalP"/>
    </source>
</evidence>
<dbReference type="OrthoDB" id="1725934at2759"/>
<organism evidence="2">
    <name type="scientific">Medioppia subpectinata</name>
    <dbReference type="NCBI Taxonomy" id="1979941"/>
    <lineage>
        <taxon>Eukaryota</taxon>
        <taxon>Metazoa</taxon>
        <taxon>Ecdysozoa</taxon>
        <taxon>Arthropoda</taxon>
        <taxon>Chelicerata</taxon>
        <taxon>Arachnida</taxon>
        <taxon>Acari</taxon>
        <taxon>Acariformes</taxon>
        <taxon>Sarcoptiformes</taxon>
        <taxon>Oribatida</taxon>
        <taxon>Brachypylina</taxon>
        <taxon>Oppioidea</taxon>
        <taxon>Oppiidae</taxon>
        <taxon>Medioppia</taxon>
    </lineage>
</organism>
<protein>
    <submittedName>
        <fullName evidence="2">Uncharacterized protein</fullName>
    </submittedName>
</protein>
<name>A0A7R9L900_9ACAR</name>
<feature type="signal peptide" evidence="1">
    <location>
        <begin position="1"/>
        <end position="24"/>
    </location>
</feature>
<dbReference type="Proteomes" id="UP000759131">
    <property type="component" value="Unassembled WGS sequence"/>
</dbReference>
<proteinExistence type="predicted"/>
<evidence type="ECO:0000313" key="2">
    <source>
        <dbReference type="EMBL" id="CAD7637240.1"/>
    </source>
</evidence>